<dbReference type="OrthoDB" id="738517at2759"/>
<keyword evidence="2" id="KW-1185">Reference proteome</keyword>
<protein>
    <submittedName>
        <fullName evidence="1">Uncharacterized protein</fullName>
    </submittedName>
</protein>
<dbReference type="Proteomes" id="UP001141552">
    <property type="component" value="Unassembled WGS sequence"/>
</dbReference>
<gene>
    <name evidence="1" type="ORF">Tsubulata_027644</name>
</gene>
<sequence>MWGPRGSGITSLAHKMANIVCCEDFKHDDFSSLDLTLLSKNIDDVRNGRRTKVPIFDLETGARSGFKELEVYEDCGVFLILPDYF</sequence>
<name>A0A9Q0FS24_9ROSI</name>
<comment type="caution">
    <text evidence="1">The sequence shown here is derived from an EMBL/GenBank/DDBJ whole genome shotgun (WGS) entry which is preliminary data.</text>
</comment>
<organism evidence="1 2">
    <name type="scientific">Turnera subulata</name>
    <dbReference type="NCBI Taxonomy" id="218843"/>
    <lineage>
        <taxon>Eukaryota</taxon>
        <taxon>Viridiplantae</taxon>
        <taxon>Streptophyta</taxon>
        <taxon>Embryophyta</taxon>
        <taxon>Tracheophyta</taxon>
        <taxon>Spermatophyta</taxon>
        <taxon>Magnoliopsida</taxon>
        <taxon>eudicotyledons</taxon>
        <taxon>Gunneridae</taxon>
        <taxon>Pentapetalae</taxon>
        <taxon>rosids</taxon>
        <taxon>fabids</taxon>
        <taxon>Malpighiales</taxon>
        <taxon>Passifloraceae</taxon>
        <taxon>Turnera</taxon>
    </lineage>
</organism>
<evidence type="ECO:0000313" key="2">
    <source>
        <dbReference type="Proteomes" id="UP001141552"/>
    </source>
</evidence>
<reference evidence="1" key="2">
    <citation type="journal article" date="2023" name="Plants (Basel)">
        <title>Annotation of the Turnera subulata (Passifloraceae) Draft Genome Reveals the S-Locus Evolved after the Divergence of Turneroideae from Passifloroideae in a Stepwise Manner.</title>
        <authorList>
            <person name="Henning P.M."/>
            <person name="Roalson E.H."/>
            <person name="Mir W."/>
            <person name="McCubbin A.G."/>
            <person name="Shore J.S."/>
        </authorList>
    </citation>
    <scope>NUCLEOTIDE SEQUENCE</scope>
    <source>
        <strain evidence="1">F60SS</strain>
    </source>
</reference>
<reference evidence="1" key="1">
    <citation type="submission" date="2022-02" db="EMBL/GenBank/DDBJ databases">
        <authorList>
            <person name="Henning P.M."/>
            <person name="McCubbin A.G."/>
            <person name="Shore J.S."/>
        </authorList>
    </citation>
    <scope>NUCLEOTIDE SEQUENCE</scope>
    <source>
        <strain evidence="1">F60SS</strain>
        <tissue evidence="1">Leaves</tissue>
    </source>
</reference>
<evidence type="ECO:0000313" key="1">
    <source>
        <dbReference type="EMBL" id="KAJ4836749.1"/>
    </source>
</evidence>
<dbReference type="EMBL" id="JAKUCV010004025">
    <property type="protein sequence ID" value="KAJ4836749.1"/>
    <property type="molecule type" value="Genomic_DNA"/>
</dbReference>
<proteinExistence type="predicted"/>
<dbReference type="AlphaFoldDB" id="A0A9Q0FS24"/>
<accession>A0A9Q0FS24</accession>